<evidence type="ECO:0000256" key="2">
    <source>
        <dbReference type="ARBA" id="ARBA00022679"/>
    </source>
</evidence>
<dbReference type="Pfam" id="PF01553">
    <property type="entry name" value="Acyltransferase"/>
    <property type="match status" value="1"/>
</dbReference>
<dbReference type="CDD" id="cd07989">
    <property type="entry name" value="LPLAT_AGPAT-like"/>
    <property type="match status" value="1"/>
</dbReference>
<evidence type="ECO:0000313" key="5">
    <source>
        <dbReference type="EMBL" id="MBZ0154843.1"/>
    </source>
</evidence>
<protein>
    <submittedName>
        <fullName evidence="5">1-acyl-sn-glycerol-3-phosphate acyltransferase</fullName>
    </submittedName>
</protein>
<dbReference type="GO" id="GO:0003841">
    <property type="term" value="F:1-acylglycerol-3-phosphate O-acyltransferase activity"/>
    <property type="evidence" value="ECO:0007669"/>
    <property type="project" value="TreeGrafter"/>
</dbReference>
<keyword evidence="3 5" id="KW-0012">Acyltransferase</keyword>
<dbReference type="EMBL" id="JAIOIV010000014">
    <property type="protein sequence ID" value="MBZ0154843.1"/>
    <property type="molecule type" value="Genomic_DNA"/>
</dbReference>
<dbReference type="InterPro" id="IPR002123">
    <property type="entry name" value="Plipid/glycerol_acylTrfase"/>
</dbReference>
<dbReference type="SMART" id="SM00563">
    <property type="entry name" value="PlsC"/>
    <property type="match status" value="1"/>
</dbReference>
<evidence type="ECO:0000313" key="6">
    <source>
        <dbReference type="Proteomes" id="UP000705867"/>
    </source>
</evidence>
<name>A0A953J236_9BACT</name>
<gene>
    <name evidence="5" type="ORF">K8I29_01340</name>
</gene>
<proteinExistence type="predicted"/>
<dbReference type="AlphaFoldDB" id="A0A953J236"/>
<dbReference type="PANTHER" id="PTHR10434:SF40">
    <property type="entry name" value="1-ACYL-SN-GLYCEROL-3-PHOSPHATE ACYLTRANSFERASE"/>
    <property type="match status" value="1"/>
</dbReference>
<evidence type="ECO:0000259" key="4">
    <source>
        <dbReference type="SMART" id="SM00563"/>
    </source>
</evidence>
<comment type="pathway">
    <text evidence="1">Lipid metabolism.</text>
</comment>
<feature type="domain" description="Phospholipid/glycerol acyltransferase" evidence="4">
    <location>
        <begin position="88"/>
        <end position="205"/>
    </location>
</feature>
<organism evidence="5 6">
    <name type="scientific">Candidatus Nitrobium versatile</name>
    <dbReference type="NCBI Taxonomy" id="2884831"/>
    <lineage>
        <taxon>Bacteria</taxon>
        <taxon>Pseudomonadati</taxon>
        <taxon>Nitrospirota</taxon>
        <taxon>Nitrospiria</taxon>
        <taxon>Nitrospirales</taxon>
        <taxon>Nitrospiraceae</taxon>
        <taxon>Candidatus Nitrobium</taxon>
    </lineage>
</organism>
<sequence length="260" mass="28240">MEKIIGPDGTYRTAPRTLSVPARLSPSAAFYRQVLGIVLRSSRRAKRGNYGTKEWAESSLEILLALESVGVTIEVTGAESFTGLSGPCIFVGNHMSTLETFVLPGIIAPYRDLTFVVKQSLIDYPVFRHVMRSRDPVVVGRTNPRDDLKAVLEGGTGRLQSGRSIVIFPQTTRTAVFDPSSFNTIGVKLAKKAGVPVVPIALKTDAWGNGKRLKDFGKIDPSKTVHFAFGRPVLISERGTEEHAGIIAYISGKLKEWGAA</sequence>
<dbReference type="GO" id="GO:0006654">
    <property type="term" value="P:phosphatidic acid biosynthetic process"/>
    <property type="evidence" value="ECO:0007669"/>
    <property type="project" value="TreeGrafter"/>
</dbReference>
<dbReference type="PANTHER" id="PTHR10434">
    <property type="entry name" value="1-ACYL-SN-GLYCEROL-3-PHOSPHATE ACYLTRANSFERASE"/>
    <property type="match status" value="1"/>
</dbReference>
<evidence type="ECO:0000256" key="1">
    <source>
        <dbReference type="ARBA" id="ARBA00005189"/>
    </source>
</evidence>
<comment type="caution">
    <text evidence="5">The sequence shown here is derived from an EMBL/GenBank/DDBJ whole genome shotgun (WGS) entry which is preliminary data.</text>
</comment>
<dbReference type="Proteomes" id="UP000705867">
    <property type="component" value="Unassembled WGS sequence"/>
</dbReference>
<reference evidence="5" key="2">
    <citation type="submission" date="2021-08" db="EMBL/GenBank/DDBJ databases">
        <authorList>
            <person name="Dalcin Martins P."/>
        </authorList>
    </citation>
    <scope>NUCLEOTIDE SEQUENCE</scope>
    <source>
        <strain evidence="5">MAG_39</strain>
    </source>
</reference>
<dbReference type="SUPFAM" id="SSF69593">
    <property type="entry name" value="Glycerol-3-phosphate (1)-acyltransferase"/>
    <property type="match status" value="1"/>
</dbReference>
<accession>A0A953J236</accession>
<evidence type="ECO:0000256" key="3">
    <source>
        <dbReference type="ARBA" id="ARBA00023315"/>
    </source>
</evidence>
<reference evidence="5" key="1">
    <citation type="journal article" date="2021" name="bioRxiv">
        <title>Unraveling nitrogen, sulfur and carbon metabolic pathways and microbial community transcriptional responses to substrate deprivation and toxicity stresses in a bioreactor mimicking anoxic brackish coastal sediment conditions.</title>
        <authorList>
            <person name="Martins P.D."/>
            <person name="Echeveste M.J."/>
            <person name="Arshad A."/>
            <person name="Kurth J."/>
            <person name="Ouboter H."/>
            <person name="Jetten M.S.M."/>
            <person name="Welte C.U."/>
        </authorList>
    </citation>
    <scope>NUCLEOTIDE SEQUENCE</scope>
    <source>
        <strain evidence="5">MAG_39</strain>
    </source>
</reference>
<keyword evidence="2" id="KW-0808">Transferase</keyword>